<evidence type="ECO:0000256" key="13">
    <source>
        <dbReference type="ARBA" id="ARBA00023136"/>
    </source>
</evidence>
<dbReference type="FunFam" id="3.90.550.10:FF:000021">
    <property type="entry name" value="Polypeptide N-acetylgalactosaminyltransferase"/>
    <property type="match status" value="2"/>
</dbReference>
<evidence type="ECO:0000256" key="9">
    <source>
        <dbReference type="ARBA" id="ARBA00022734"/>
    </source>
</evidence>
<dbReference type="Pfam" id="PF00535">
    <property type="entry name" value="Glycos_transf_2"/>
    <property type="match status" value="3"/>
</dbReference>
<feature type="region of interest" description="Disordered" evidence="17">
    <location>
        <begin position="206"/>
        <end position="286"/>
    </location>
</feature>
<evidence type="ECO:0000256" key="14">
    <source>
        <dbReference type="ARBA" id="ARBA00023157"/>
    </source>
</evidence>
<protein>
    <recommendedName>
        <fullName evidence="19">Ricin B lectin domain-containing protein</fullName>
    </recommendedName>
</protein>
<feature type="compositionally biased region" description="Basic and acidic residues" evidence="17">
    <location>
        <begin position="275"/>
        <end position="284"/>
    </location>
</feature>
<dbReference type="GO" id="GO:0046872">
    <property type="term" value="F:metal ion binding"/>
    <property type="evidence" value="ECO:0007669"/>
    <property type="project" value="UniProtKB-KW"/>
</dbReference>
<evidence type="ECO:0000256" key="17">
    <source>
        <dbReference type="SAM" id="MobiDB-lite"/>
    </source>
</evidence>
<evidence type="ECO:0000256" key="5">
    <source>
        <dbReference type="ARBA" id="ARBA00022676"/>
    </source>
</evidence>
<dbReference type="InterPro" id="IPR045885">
    <property type="entry name" value="GalNAc-T"/>
</dbReference>
<feature type="domain" description="Ricin B lectin" evidence="19">
    <location>
        <begin position="1168"/>
        <end position="1280"/>
    </location>
</feature>
<organism evidence="20 21">
    <name type="scientific">Chironomus riparius</name>
    <dbReference type="NCBI Taxonomy" id="315576"/>
    <lineage>
        <taxon>Eukaryota</taxon>
        <taxon>Metazoa</taxon>
        <taxon>Ecdysozoa</taxon>
        <taxon>Arthropoda</taxon>
        <taxon>Hexapoda</taxon>
        <taxon>Insecta</taxon>
        <taxon>Pterygota</taxon>
        <taxon>Neoptera</taxon>
        <taxon>Endopterygota</taxon>
        <taxon>Diptera</taxon>
        <taxon>Nematocera</taxon>
        <taxon>Chironomoidea</taxon>
        <taxon>Chironomidae</taxon>
        <taxon>Chironominae</taxon>
        <taxon>Chironomus</taxon>
    </lineage>
</organism>
<evidence type="ECO:0000256" key="3">
    <source>
        <dbReference type="ARBA" id="ARBA00004922"/>
    </source>
</evidence>
<keyword evidence="11 18" id="KW-1133">Transmembrane helix</keyword>
<evidence type="ECO:0000313" key="20">
    <source>
        <dbReference type="EMBL" id="CAG9809821.1"/>
    </source>
</evidence>
<reference evidence="20" key="2">
    <citation type="submission" date="2022-10" db="EMBL/GenBank/DDBJ databases">
        <authorList>
            <consortium name="ENA_rothamsted_submissions"/>
            <consortium name="culmorum"/>
            <person name="King R."/>
        </authorList>
    </citation>
    <scope>NUCLEOTIDE SEQUENCE</scope>
</reference>
<dbReference type="CDD" id="cd02510">
    <property type="entry name" value="pp-GalNAc-T"/>
    <property type="match status" value="3"/>
</dbReference>
<keyword evidence="6" id="KW-0808">Transferase</keyword>
<dbReference type="InterPro" id="IPR035992">
    <property type="entry name" value="Ricin_B-like_lectins"/>
</dbReference>
<evidence type="ECO:0000256" key="4">
    <source>
        <dbReference type="ARBA" id="ARBA00005680"/>
    </source>
</evidence>
<feature type="transmembrane region" description="Helical" evidence="18">
    <location>
        <begin position="9"/>
        <end position="27"/>
    </location>
</feature>
<dbReference type="InterPro" id="IPR001173">
    <property type="entry name" value="Glyco_trans_2-like"/>
</dbReference>
<keyword evidence="16" id="KW-0464">Manganese</keyword>
<comment type="pathway">
    <text evidence="3">Protein modification; protein glycosylation.</text>
</comment>
<dbReference type="SMART" id="SM00458">
    <property type="entry name" value="RICIN"/>
    <property type="match status" value="3"/>
</dbReference>
<evidence type="ECO:0000256" key="18">
    <source>
        <dbReference type="SAM" id="Phobius"/>
    </source>
</evidence>
<keyword evidence="10" id="KW-0735">Signal-anchor</keyword>
<feature type="compositionally biased region" description="Basic and acidic residues" evidence="17">
    <location>
        <begin position="254"/>
        <end position="268"/>
    </location>
</feature>
<dbReference type="Pfam" id="PF00652">
    <property type="entry name" value="Ricin_B_lectin"/>
    <property type="match status" value="2"/>
</dbReference>
<dbReference type="InterPro" id="IPR029044">
    <property type="entry name" value="Nucleotide-diphossugar_trans"/>
</dbReference>
<comment type="similarity">
    <text evidence="4">Belongs to the glycosyltransferase 2 family. GalNAc-T subfamily.</text>
</comment>
<keyword evidence="21" id="KW-1185">Reference proteome</keyword>
<feature type="domain" description="Ricin B lectin" evidence="19">
    <location>
        <begin position="1738"/>
        <end position="1866"/>
    </location>
</feature>
<feature type="domain" description="Ricin B lectin" evidence="19">
    <location>
        <begin position="681"/>
        <end position="807"/>
    </location>
</feature>
<dbReference type="GO" id="GO:0030246">
    <property type="term" value="F:carbohydrate binding"/>
    <property type="evidence" value="ECO:0007669"/>
    <property type="project" value="UniProtKB-KW"/>
</dbReference>
<evidence type="ECO:0000256" key="1">
    <source>
        <dbReference type="ARBA" id="ARBA00001936"/>
    </source>
</evidence>
<dbReference type="Proteomes" id="UP001153620">
    <property type="component" value="Chromosome 3"/>
</dbReference>
<keyword evidence="9" id="KW-0430">Lectin</keyword>
<sequence length="1878" mass="217592">MINRRFKKLFFALFCIFFLYFFVKYGFEQKDEVESVFGQSLDRNFERIRSKKHREPHSSSEITADVAIWNAVEKQSPTTESRDDKILKEFLERTKAPEVKTAQPAVNNLQGLIQKHRKNNRDSIQNSPKIDKIDINNINKADIDKIVDELMAKFKTENPEKKTEFKKPAEKKMYEKFTSAENKNDSKDDIKPEEVVQSEIATISQIKSEPEEELGEVDNQEAINNNVKDQEPKLDKKNDSQDPALMKQPEQEELERIEQKQLETEKSTDLTNSTKPEKSKESQEKLAVIPEPEPPFLRDIKIDLGELGKPVTLPPDLPDNIKQLVDDGWKQHQFNEYISSLISVKRSLLDFRSDYCHDNHKSYMKDLPPVSIIIVFYNEAWSTLLRTIHSVIDRTPAKLIKEILLVDDYSDMPHLKTQLDDYVKESEFEEIRVLRNAKREGLIRSRNRGAKYAKANILVFLDSHIECTNGWLEPLVDRIASNKTSIAVPVIERIDDETFELQPKDRSQFVSLGGFGWNLQFRWFYMKSTARKHPDAPISSPTLAGGLFAISTEFFKRVGMFDPGLELWGGENLELSFKTWMCGGHIQMIPCSHVGHVFRKKSPYEWSSDVDIFRKNSMRVANVWMDDFIKFYKSATGPDDMDYGDISDRVKLRNDLECKSFAWYLKNVYPEQSIPSDQVAYGQIQNFGYNKTMCLDGKADKATPFMTVFKCHGKGGNQFWEYNGEIYRDNYCVTYEAHDLMTKHCRKSDKQQINDDELSTKKDELISRGLRILEALEYDIYTIKPPVNIFGENVSVGEFGEAVVLPKDIPIEIRKLVDKGFKDHSFNQYLSDIISVNRTLKDGRTEYCKSSAKNYSSLPKTSVIVTFHNEAWSTLLRTIHSILNRSPEQLIEEILLVDDFSTMDHLKQPLDRYIKKIPKVKIIRCEERKGLIKARIIGAVAAKAPTLTFLDSHVECTIGWLEPLLERISKDSTNVAVPVIDMIDDKTFGYDWLDATVTPIGGFDWRLTFKWILDTKPRSNPSLPVKSPTMAGGLFSIDKAFFERLGMYDPNFDIWGGENLELSFKTWMCGGTLEIIPCSHVGHIFREKSPYVWRPGVNVVRKNLIRMSQVWMDEYAQFYHMRIHASENDLVDVMERKLLRKQLNCHDFKWYLNNIYPAQIDPSKALAQGKLRNKVNKKCIEVESSAVRLEICYKNRDSQFLLLSEDNELRRDNLCLYYTKGKVSSSYCIRNLKGSNWSYLTSSNQVFHNATNKCLTVDNDNGLKLDECDSSIMRQRWSFDWESFMENQIKSRKFSKNPEDDFSVTNQPRVVSDVVVQEFLQKIESKELHENLIDNKIETQAVQIRKIISTVSPDIYTRLGLTLNAGEHGGGIKLGADVPKDIQTIVNDGWRRHEFNELVSDIISLNRSLPDPRSFYCKNVQYSQNLPKTSVIVIFHNEAWSTLLRTVHSVINRSPDHLIEEILLVDDFSNMDHLREPLEVYMSQFSKVKILRTEQRVGLIKARIHGTLAAKGQTLTFLDSHVECADGWLEPLLDRIAKDPNSVSSPVIDVIDDNTFAFSYQDDFGLQVGGFDWEMTFDWHMIPERERKRKKNRSDPTRTPTIAGGLFTIDKEFFLKLGTYDPGFDIWGGENLELSFKTWMCGGTLEIIPCSHVGHVFRKKSPYKWRPGVDVIKVNLVRLVEVWLDEYGKYYYIRRGSDKGNFGDISDRVKLRKDLNCKSFKWYLENVYPEMIIPDNLAEGWVKNLKFPHKCLDLNVQESESKSYLQSYSCHNQGGNQFFEYTKNLNLRKSGRCLEYNAESKELVYYPCHNQKGNQEWIYKLETKQLINKLSNNCLVMKFNQELNHPASPTVEDCDPSSENQKWEFQYVYKDKFNLQNF</sequence>
<evidence type="ECO:0000256" key="11">
    <source>
        <dbReference type="ARBA" id="ARBA00022989"/>
    </source>
</evidence>
<dbReference type="CDD" id="cd23462">
    <property type="entry name" value="beta-trefoil_Ricin_Pgant9-like"/>
    <property type="match status" value="1"/>
</dbReference>
<evidence type="ECO:0000256" key="8">
    <source>
        <dbReference type="ARBA" id="ARBA00022723"/>
    </source>
</evidence>
<comment type="cofactor">
    <cofactor evidence="1">
        <name>Mn(2+)</name>
        <dbReference type="ChEBI" id="CHEBI:29035"/>
    </cofactor>
</comment>
<dbReference type="Gene3D" id="2.80.10.50">
    <property type="match status" value="3"/>
</dbReference>
<evidence type="ECO:0000313" key="21">
    <source>
        <dbReference type="Proteomes" id="UP001153620"/>
    </source>
</evidence>
<dbReference type="EMBL" id="OU895879">
    <property type="protein sequence ID" value="CAG9809821.1"/>
    <property type="molecule type" value="Genomic_DNA"/>
</dbReference>
<evidence type="ECO:0000256" key="7">
    <source>
        <dbReference type="ARBA" id="ARBA00022692"/>
    </source>
</evidence>
<proteinExistence type="inferred from homology"/>
<keyword evidence="15" id="KW-0325">Glycoprotein</keyword>
<keyword evidence="12" id="KW-0333">Golgi apparatus</keyword>
<dbReference type="OrthoDB" id="7730033at2759"/>
<dbReference type="Gene3D" id="3.90.550.10">
    <property type="entry name" value="Spore Coat Polysaccharide Biosynthesis Protein SpsA, Chain A"/>
    <property type="match status" value="3"/>
</dbReference>
<dbReference type="PROSITE" id="PS50231">
    <property type="entry name" value="RICIN_B_LECTIN"/>
    <property type="match status" value="3"/>
</dbReference>
<dbReference type="SUPFAM" id="SSF50370">
    <property type="entry name" value="Ricin B-like lectins"/>
    <property type="match status" value="3"/>
</dbReference>
<feature type="compositionally biased region" description="Acidic residues" evidence="17">
    <location>
        <begin position="210"/>
        <end position="219"/>
    </location>
</feature>
<comment type="subcellular location">
    <subcellularLocation>
        <location evidence="2">Golgi apparatus membrane</location>
        <topology evidence="2">Single-pass type II membrane protein</topology>
    </subcellularLocation>
</comment>
<dbReference type="FunFam" id="3.90.550.10:FF:000053">
    <property type="entry name" value="Polypeptide N-acetylgalactosaminyltransferase"/>
    <property type="match status" value="1"/>
</dbReference>
<dbReference type="PANTHER" id="PTHR11675:SF131">
    <property type="entry name" value="POLYPEPTIDE N-ACETYLGALACTOSAMINYLTRANSFERASE 9-RELATED"/>
    <property type="match status" value="1"/>
</dbReference>
<evidence type="ECO:0000256" key="10">
    <source>
        <dbReference type="ARBA" id="ARBA00022968"/>
    </source>
</evidence>
<evidence type="ECO:0000256" key="2">
    <source>
        <dbReference type="ARBA" id="ARBA00004323"/>
    </source>
</evidence>
<dbReference type="InterPro" id="IPR000772">
    <property type="entry name" value="Ricin_B_lectin"/>
</dbReference>
<evidence type="ECO:0000259" key="19">
    <source>
        <dbReference type="SMART" id="SM00458"/>
    </source>
</evidence>
<evidence type="ECO:0000256" key="15">
    <source>
        <dbReference type="ARBA" id="ARBA00023180"/>
    </source>
</evidence>
<dbReference type="SUPFAM" id="SSF53448">
    <property type="entry name" value="Nucleotide-diphospho-sugar transferases"/>
    <property type="match status" value="3"/>
</dbReference>
<reference evidence="20" key="1">
    <citation type="submission" date="2022-01" db="EMBL/GenBank/DDBJ databases">
        <authorList>
            <person name="King R."/>
        </authorList>
    </citation>
    <scope>NUCLEOTIDE SEQUENCE</scope>
</reference>
<dbReference type="GO" id="GO:0004653">
    <property type="term" value="F:polypeptide N-acetylgalactosaminyltransferase activity"/>
    <property type="evidence" value="ECO:0007669"/>
    <property type="project" value="UniProtKB-ARBA"/>
</dbReference>
<evidence type="ECO:0000256" key="6">
    <source>
        <dbReference type="ARBA" id="ARBA00022679"/>
    </source>
</evidence>
<dbReference type="GO" id="GO:0000139">
    <property type="term" value="C:Golgi membrane"/>
    <property type="evidence" value="ECO:0007669"/>
    <property type="project" value="UniProtKB-SubCell"/>
</dbReference>
<keyword evidence="7 18" id="KW-0812">Transmembrane</keyword>
<dbReference type="PANTHER" id="PTHR11675">
    <property type="entry name" value="N-ACETYLGALACTOSAMINYLTRANSFERASE"/>
    <property type="match status" value="1"/>
</dbReference>
<evidence type="ECO:0000256" key="12">
    <source>
        <dbReference type="ARBA" id="ARBA00023034"/>
    </source>
</evidence>
<evidence type="ECO:0000256" key="16">
    <source>
        <dbReference type="ARBA" id="ARBA00023211"/>
    </source>
</evidence>
<keyword evidence="13 18" id="KW-0472">Membrane</keyword>
<gene>
    <name evidence="20" type="ORF">CHIRRI_LOCUS12641</name>
</gene>
<keyword evidence="8" id="KW-0479">Metal-binding</keyword>
<keyword evidence="5" id="KW-0328">Glycosyltransferase</keyword>
<feature type="compositionally biased region" description="Basic and acidic residues" evidence="17">
    <location>
        <begin position="228"/>
        <end position="240"/>
    </location>
</feature>
<keyword evidence="14" id="KW-1015">Disulfide bond</keyword>
<accession>A0A9N9S7R4</accession>
<name>A0A9N9S7R4_9DIPT</name>
<dbReference type="GO" id="GO:0006493">
    <property type="term" value="P:protein O-linked glycosylation"/>
    <property type="evidence" value="ECO:0007669"/>
    <property type="project" value="TreeGrafter"/>
</dbReference>